<dbReference type="PANTHER" id="PTHR43459">
    <property type="entry name" value="ENOYL-COA HYDRATASE"/>
    <property type="match status" value="1"/>
</dbReference>
<dbReference type="RefSeq" id="WP_283488336.1">
    <property type="nucleotide sequence ID" value="NZ_CP125947.1"/>
</dbReference>
<dbReference type="InterPro" id="IPR029045">
    <property type="entry name" value="ClpP/crotonase-like_dom_sf"/>
</dbReference>
<evidence type="ECO:0000313" key="4">
    <source>
        <dbReference type="Proteomes" id="UP001240697"/>
    </source>
</evidence>
<dbReference type="InterPro" id="IPR014748">
    <property type="entry name" value="Enoyl-CoA_hydra_C"/>
</dbReference>
<name>A0ABY8SYE1_9BURK</name>
<protein>
    <submittedName>
        <fullName evidence="3">Enoyl-CoA hydratase-related protein</fullName>
    </submittedName>
</protein>
<dbReference type="EMBL" id="CP125947">
    <property type="protein sequence ID" value="WHS67299.1"/>
    <property type="molecule type" value="Genomic_DNA"/>
</dbReference>
<evidence type="ECO:0000313" key="3">
    <source>
        <dbReference type="EMBL" id="WHS67299.1"/>
    </source>
</evidence>
<dbReference type="InterPro" id="IPR001753">
    <property type="entry name" value="Enoyl-CoA_hydra/iso"/>
</dbReference>
<dbReference type="SUPFAM" id="SSF52096">
    <property type="entry name" value="ClpP/crotonase"/>
    <property type="match status" value="1"/>
</dbReference>
<accession>A0ABY8SYE1</accession>
<keyword evidence="4" id="KW-1185">Reference proteome</keyword>
<dbReference type="Pfam" id="PF00378">
    <property type="entry name" value="ECH_1"/>
    <property type="match status" value="1"/>
</dbReference>
<evidence type="ECO:0000256" key="2">
    <source>
        <dbReference type="RuleBase" id="RU003707"/>
    </source>
</evidence>
<comment type="similarity">
    <text evidence="1 2">Belongs to the enoyl-CoA hydratase/isomerase family.</text>
</comment>
<proteinExistence type="inferred from homology"/>
<organism evidence="3 4">
    <name type="scientific">Comamonas resistens</name>
    <dbReference type="NCBI Taxonomy" id="3046670"/>
    <lineage>
        <taxon>Bacteria</taxon>
        <taxon>Pseudomonadati</taxon>
        <taxon>Pseudomonadota</taxon>
        <taxon>Betaproteobacteria</taxon>
        <taxon>Burkholderiales</taxon>
        <taxon>Comamonadaceae</taxon>
        <taxon>Comamonas</taxon>
    </lineage>
</organism>
<gene>
    <name evidence="3" type="ORF">QMY55_09365</name>
</gene>
<dbReference type="PANTHER" id="PTHR43459:SF1">
    <property type="entry name" value="EG:BACN32G11.4 PROTEIN"/>
    <property type="match status" value="1"/>
</dbReference>
<dbReference type="Gene3D" id="3.90.226.10">
    <property type="entry name" value="2-enoyl-CoA Hydratase, Chain A, domain 1"/>
    <property type="match status" value="1"/>
</dbReference>
<dbReference type="CDD" id="cd06558">
    <property type="entry name" value="crotonase-like"/>
    <property type="match status" value="1"/>
</dbReference>
<dbReference type="PROSITE" id="PS00166">
    <property type="entry name" value="ENOYL_COA_HYDRATASE"/>
    <property type="match status" value="1"/>
</dbReference>
<evidence type="ECO:0000256" key="1">
    <source>
        <dbReference type="ARBA" id="ARBA00005254"/>
    </source>
</evidence>
<dbReference type="Proteomes" id="UP001240697">
    <property type="component" value="Chromosome"/>
</dbReference>
<reference evidence="3 4" key="1">
    <citation type="submission" date="2023-05" db="EMBL/GenBank/DDBJ databases">
        <authorList>
            <person name="Yin Y."/>
            <person name="Lu Z."/>
        </authorList>
    </citation>
    <scope>NUCLEOTIDE SEQUENCE [LARGE SCALE GENOMIC DNA]</scope>
    <source>
        <strain evidence="3 4">ZM22</strain>
    </source>
</reference>
<dbReference type="Gene3D" id="1.10.12.10">
    <property type="entry name" value="Lyase 2-enoyl-coa Hydratase, Chain A, domain 2"/>
    <property type="match status" value="1"/>
</dbReference>
<dbReference type="InterPro" id="IPR018376">
    <property type="entry name" value="Enoyl-CoA_hyd/isom_CS"/>
</dbReference>
<sequence length="260" mass="27821">MSEMVLWEIRNGVGHIVLNQPDQGNVISTPMAHALAAVVEQAHRTDIGAVLISASGKQFCVGGDIREFVQNREQLPQLIAEILGLLNPTMQTLANLPVPVISAIQGSLGGGGLGLGLCADIVLASNQVFLRGGYSAIGLSPDLGSSYYLSRRAGAARAKYLLMSNRPISAQECLRLGIFDALHEPHELAAQACQLAEELAAGATNSLAHIKKLCDSAHSHDLQQHLQREQQAITDCAIHPNSREGIAAFLEKRQPGFQRN</sequence>